<evidence type="ECO:0000313" key="2">
    <source>
        <dbReference type="Proteomes" id="UP000683925"/>
    </source>
</evidence>
<organism evidence="1 2">
    <name type="scientific">Paramecium octaurelia</name>
    <dbReference type="NCBI Taxonomy" id="43137"/>
    <lineage>
        <taxon>Eukaryota</taxon>
        <taxon>Sar</taxon>
        <taxon>Alveolata</taxon>
        <taxon>Ciliophora</taxon>
        <taxon>Intramacronucleata</taxon>
        <taxon>Oligohymenophorea</taxon>
        <taxon>Peniculida</taxon>
        <taxon>Parameciidae</taxon>
        <taxon>Paramecium</taxon>
    </lineage>
</organism>
<dbReference type="Proteomes" id="UP000683925">
    <property type="component" value="Unassembled WGS sequence"/>
</dbReference>
<proteinExistence type="predicted"/>
<gene>
    <name evidence="1" type="ORF">POCTA_138.1.T1000046</name>
</gene>
<keyword evidence="2" id="KW-1185">Reference proteome</keyword>
<dbReference type="EMBL" id="CAJJDP010000100">
    <property type="protein sequence ID" value="CAD8191523.1"/>
    <property type="molecule type" value="Genomic_DNA"/>
</dbReference>
<name>A0A8S1WPB8_PAROT</name>
<sequence>MPLRKVKLSKIHAKIIFCNLKLKLDLTARSLLLRQQLTENSIGQLRLVIVHKHGLWQKEINDTSTKKSCAKELSIYLETCKKKEQEQVQPKNVRLRFLKKPSQYVSSTVWRSKGEAKKELDEIGKIESILSWAQLILWKNGAFIQPNQQFIQNIEILVKISNQSNHNLLINKHNITECFVV</sequence>
<dbReference type="AlphaFoldDB" id="A0A8S1WPB8"/>
<comment type="caution">
    <text evidence="1">The sequence shown here is derived from an EMBL/GenBank/DDBJ whole genome shotgun (WGS) entry which is preliminary data.</text>
</comment>
<protein>
    <submittedName>
        <fullName evidence="1">Uncharacterized protein</fullName>
    </submittedName>
</protein>
<evidence type="ECO:0000313" key="1">
    <source>
        <dbReference type="EMBL" id="CAD8191523.1"/>
    </source>
</evidence>
<reference evidence="1" key="1">
    <citation type="submission" date="2021-01" db="EMBL/GenBank/DDBJ databases">
        <authorList>
            <consortium name="Genoscope - CEA"/>
            <person name="William W."/>
        </authorList>
    </citation>
    <scope>NUCLEOTIDE SEQUENCE</scope>
</reference>
<accession>A0A8S1WPB8</accession>